<dbReference type="PANTHER" id="PTHR14136:SF17">
    <property type="entry name" value="BTB_POZ DOMAIN-CONTAINING PROTEIN KCTD9"/>
    <property type="match status" value="1"/>
</dbReference>
<dbReference type="Gene3D" id="2.160.20.80">
    <property type="entry name" value="E3 ubiquitin-protein ligase SopA"/>
    <property type="match status" value="1"/>
</dbReference>
<organism evidence="1 2">
    <name type="scientific">Metasolibacillus meyeri</name>
    <dbReference type="NCBI Taxonomy" id="1071052"/>
    <lineage>
        <taxon>Bacteria</taxon>
        <taxon>Bacillati</taxon>
        <taxon>Bacillota</taxon>
        <taxon>Bacilli</taxon>
        <taxon>Bacillales</taxon>
        <taxon>Caryophanaceae</taxon>
        <taxon>Metasolibacillus</taxon>
    </lineage>
</organism>
<dbReference type="Pfam" id="PF00805">
    <property type="entry name" value="Pentapeptide"/>
    <property type="match status" value="2"/>
</dbReference>
<name>A0AAW9NYV9_9BACL</name>
<comment type="caution">
    <text evidence="1">The sequence shown here is derived from an EMBL/GenBank/DDBJ whole genome shotgun (WGS) entry which is preliminary data.</text>
</comment>
<dbReference type="AlphaFoldDB" id="A0AAW9NYV9"/>
<sequence length="376" mass="43282">MQTTAIAQLFYEQEVPQRRLRYLLALEDYFQGNREQLVTQFQQDFQQICEQLVQQQTLHHKEPIGNITISLLRTELLEGNYRYVVEATTGKWIFDAHPIVTTYDATWALQFLKQFIEELALYSKVFAGTISQVEIEALKLQEAKHFHQYIASLARYALREGITCLAYEQLKREADLEIRIGEFFDYSETVYREGTPRKTVDELKEWLSEKVANDYAYENFRQLDLSNGVYHDTDLRYAFFEQSHLAKSELCSCALIGTNFKNSNLIGANLSDSTIHEANFSFCQLQGANFQQVQGAVGLHDRQQWDMPGFYPVQFTGANLERANFTGADLRGACFLGTTLRDTRFAEANLEGAIFSQEAQGQIQFTPKQAAEVIWQ</sequence>
<protein>
    <submittedName>
        <fullName evidence="1">Pentapeptide repeat-containing protein</fullName>
    </submittedName>
</protein>
<dbReference type="Proteomes" id="UP001344888">
    <property type="component" value="Unassembled WGS sequence"/>
</dbReference>
<gene>
    <name evidence="1" type="ORF">P9B03_16245</name>
</gene>
<proteinExistence type="predicted"/>
<reference evidence="1 2" key="1">
    <citation type="submission" date="2023-03" db="EMBL/GenBank/DDBJ databases">
        <title>Bacillus Genome Sequencing.</title>
        <authorList>
            <person name="Dunlap C."/>
        </authorList>
    </citation>
    <scope>NUCLEOTIDE SEQUENCE [LARGE SCALE GENOMIC DNA]</scope>
    <source>
        <strain evidence="1 2">B-59205</strain>
    </source>
</reference>
<dbReference type="EMBL" id="JARSFG010000020">
    <property type="protein sequence ID" value="MEC1180053.1"/>
    <property type="molecule type" value="Genomic_DNA"/>
</dbReference>
<accession>A0AAW9NYV9</accession>
<dbReference type="SUPFAM" id="SSF141571">
    <property type="entry name" value="Pentapeptide repeat-like"/>
    <property type="match status" value="1"/>
</dbReference>
<evidence type="ECO:0000313" key="2">
    <source>
        <dbReference type="Proteomes" id="UP001344888"/>
    </source>
</evidence>
<dbReference type="InterPro" id="IPR051082">
    <property type="entry name" value="Pentapeptide-BTB/POZ_domain"/>
</dbReference>
<dbReference type="PANTHER" id="PTHR14136">
    <property type="entry name" value="BTB_POZ DOMAIN-CONTAINING PROTEIN KCTD9"/>
    <property type="match status" value="1"/>
</dbReference>
<dbReference type="RefSeq" id="WP_326124559.1">
    <property type="nucleotide sequence ID" value="NZ_JARSFG010000020.1"/>
</dbReference>
<evidence type="ECO:0000313" key="1">
    <source>
        <dbReference type="EMBL" id="MEC1180053.1"/>
    </source>
</evidence>
<dbReference type="InterPro" id="IPR001646">
    <property type="entry name" value="5peptide_repeat"/>
</dbReference>
<keyword evidence="2" id="KW-1185">Reference proteome</keyword>